<comment type="similarity">
    <text evidence="2">Belongs to the transketolase family.</text>
</comment>
<sequence>PQPFIEKWIAFGWHVIEIDGHNFEEISRAFEEFKTIKGKPTIIIAHTIKGKGISFMENNVEWHGKAPDKIQRDQAIKELEKNV</sequence>
<dbReference type="Proteomes" id="UP000271125">
    <property type="component" value="Unassembled WGS sequence"/>
</dbReference>
<evidence type="ECO:0000256" key="3">
    <source>
        <dbReference type="ARBA" id="ARBA00023052"/>
    </source>
</evidence>
<protein>
    <submittedName>
        <fullName evidence="5">Transketolase</fullName>
    </submittedName>
</protein>
<evidence type="ECO:0000313" key="5">
    <source>
        <dbReference type="EMBL" id="RKX71691.1"/>
    </source>
</evidence>
<dbReference type="PANTHER" id="PTHR47514:SF1">
    <property type="entry name" value="TRANSKETOLASE N-TERMINAL SECTION-RELATED"/>
    <property type="match status" value="1"/>
</dbReference>
<dbReference type="AlphaFoldDB" id="A0A660SNQ2"/>
<dbReference type="EMBL" id="QNBD01000079">
    <property type="protein sequence ID" value="RKX71691.1"/>
    <property type="molecule type" value="Genomic_DNA"/>
</dbReference>
<comment type="caution">
    <text evidence="5">The sequence shown here is derived from an EMBL/GenBank/DDBJ whole genome shotgun (WGS) entry which is preliminary data.</text>
</comment>
<dbReference type="Gene3D" id="3.40.50.970">
    <property type="match status" value="1"/>
</dbReference>
<feature type="non-terminal residue" evidence="5">
    <location>
        <position position="1"/>
    </location>
</feature>
<organism evidence="5 6">
    <name type="scientific">candidate division TA06 bacterium</name>
    <dbReference type="NCBI Taxonomy" id="2250710"/>
    <lineage>
        <taxon>Bacteria</taxon>
        <taxon>Bacteria division TA06</taxon>
    </lineage>
</organism>
<evidence type="ECO:0000259" key="4">
    <source>
        <dbReference type="Pfam" id="PF00456"/>
    </source>
</evidence>
<name>A0A660SNQ2_UNCT6</name>
<gene>
    <name evidence="5" type="ORF">DRP43_02265</name>
</gene>
<proteinExistence type="inferred from homology"/>
<accession>A0A660SNQ2</accession>
<dbReference type="Pfam" id="PF00456">
    <property type="entry name" value="Transketolase_N"/>
    <property type="match status" value="1"/>
</dbReference>
<reference evidence="5 6" key="1">
    <citation type="submission" date="2018-06" db="EMBL/GenBank/DDBJ databases">
        <title>Extensive metabolic versatility and redundancy in microbially diverse, dynamic hydrothermal sediments.</title>
        <authorList>
            <person name="Dombrowski N."/>
            <person name="Teske A."/>
            <person name="Baker B.J."/>
        </authorList>
    </citation>
    <scope>NUCLEOTIDE SEQUENCE [LARGE SCALE GENOMIC DNA]</scope>
    <source>
        <strain evidence="5">B10_G13</strain>
    </source>
</reference>
<keyword evidence="3" id="KW-0786">Thiamine pyrophosphate</keyword>
<evidence type="ECO:0000256" key="2">
    <source>
        <dbReference type="ARBA" id="ARBA00007131"/>
    </source>
</evidence>
<evidence type="ECO:0000256" key="1">
    <source>
        <dbReference type="ARBA" id="ARBA00001964"/>
    </source>
</evidence>
<dbReference type="InterPro" id="IPR005474">
    <property type="entry name" value="Transketolase_N"/>
</dbReference>
<dbReference type="SUPFAM" id="SSF52518">
    <property type="entry name" value="Thiamin diphosphate-binding fold (THDP-binding)"/>
    <property type="match status" value="1"/>
</dbReference>
<feature type="domain" description="Transketolase N-terminal" evidence="4">
    <location>
        <begin position="6"/>
        <end position="66"/>
    </location>
</feature>
<dbReference type="PANTHER" id="PTHR47514">
    <property type="entry name" value="TRANSKETOLASE N-TERMINAL SECTION-RELATED"/>
    <property type="match status" value="1"/>
</dbReference>
<comment type="cofactor">
    <cofactor evidence="1">
        <name>thiamine diphosphate</name>
        <dbReference type="ChEBI" id="CHEBI:58937"/>
    </cofactor>
</comment>
<evidence type="ECO:0000313" key="6">
    <source>
        <dbReference type="Proteomes" id="UP000271125"/>
    </source>
</evidence>
<dbReference type="InterPro" id="IPR029061">
    <property type="entry name" value="THDP-binding"/>
</dbReference>